<sequence>MAYVIVWGGVLTSQKLSRSEDEGCEYKVVAMDVWTNYERWDYKLGYLVQGESGFGGSKMRKARVRWFEHMKRRCTDAQRCKILAMDDFKRDRSRPPHISTCEIILDILLL</sequence>
<accession>Q0KIM9</accession>
<name>Q0KIM9_SOLDE</name>
<gene>
    <name evidence="1" type="ORF">SDM1_4t00016</name>
</gene>
<reference evidence="1" key="1">
    <citation type="submission" date="2004-06" db="EMBL/GenBank/DDBJ databases">
        <authorList>
            <person name="Buell R."/>
            <person name="Liu J."/>
            <person name="Childs K."/>
            <person name="Zaborsky J."/>
            <person name="Tallon L."/>
            <person name="Wirtz U."/>
            <person name="Wei F."/>
            <person name="Kuang H."/>
            <person name="Zhang P."/>
            <person name="Marano M."/>
            <person name="Baker B."/>
        </authorList>
    </citation>
    <scope>NUCLEOTIDE SEQUENCE</scope>
</reference>
<reference evidence="1" key="2">
    <citation type="submission" date="2006-08" db="EMBL/GenBank/DDBJ databases">
        <authorList>
            <person name="Childs K."/>
        </authorList>
    </citation>
    <scope>NUCLEOTIDE SEQUENCE</scope>
</reference>
<protein>
    <submittedName>
        <fullName evidence="1">Uncharacterized protein</fullName>
    </submittedName>
</protein>
<dbReference type="AlphaFoldDB" id="Q0KIM9"/>
<proteinExistence type="predicted"/>
<evidence type="ECO:0000313" key="1">
    <source>
        <dbReference type="EMBL" id="ABI34330.1"/>
    </source>
</evidence>
<dbReference type="EMBL" id="AC149488">
    <property type="protein sequence ID" value="ABI34330.1"/>
    <property type="molecule type" value="Genomic_DNA"/>
</dbReference>
<organism evidence="1">
    <name type="scientific">Solanum demissum</name>
    <name type="common">Wild potato</name>
    <dbReference type="NCBI Taxonomy" id="50514"/>
    <lineage>
        <taxon>Eukaryota</taxon>
        <taxon>Viridiplantae</taxon>
        <taxon>Streptophyta</taxon>
        <taxon>Embryophyta</taxon>
        <taxon>Tracheophyta</taxon>
        <taxon>Spermatophyta</taxon>
        <taxon>Magnoliopsida</taxon>
        <taxon>eudicotyledons</taxon>
        <taxon>Gunneridae</taxon>
        <taxon>Pentapetalae</taxon>
        <taxon>asterids</taxon>
        <taxon>lamiids</taxon>
        <taxon>Solanales</taxon>
        <taxon>Solanaceae</taxon>
        <taxon>Solanoideae</taxon>
        <taxon>Solaneae</taxon>
        <taxon>Solanum</taxon>
    </lineage>
</organism>